<evidence type="ECO:0000313" key="7">
    <source>
        <dbReference type="EMBL" id="TCV98334.1"/>
    </source>
</evidence>
<feature type="domain" description="SIS" evidence="6">
    <location>
        <begin position="36"/>
        <end position="179"/>
    </location>
</feature>
<evidence type="ECO:0000256" key="4">
    <source>
        <dbReference type="ARBA" id="ARBA00022737"/>
    </source>
</evidence>
<protein>
    <recommendedName>
        <fullName evidence="3">arabinose-5-phosphate isomerase</fullName>
        <ecNumber evidence="3">5.3.1.13</ecNumber>
    </recommendedName>
</protein>
<dbReference type="Gene3D" id="3.40.50.10490">
    <property type="entry name" value="Glucose-6-phosphate isomerase like protein, domain 1"/>
    <property type="match status" value="1"/>
</dbReference>
<sequence length="208" mass="22450">MDKNEILRIGCRVLNREAHALQQISATLAQDGFYEAVRLLHNTLGHIVISGVGKSGHIGRKISSCLSSTGSPSYFLHPTEAQHGDLGMLAENDTVLLISYSGKTREILEFLPYLQQRRLPIVSLTGDQSSPLAKAADVSLGFVIEREACSFDIVPTVSTCATLALGDALTIALMELNGFTSSDFYSNHPSGNLGKVLADTLDNDLFEN</sequence>
<comment type="subunit">
    <text evidence="2">Homotetramer.</text>
</comment>
<accession>A0A4R3Z360</accession>
<dbReference type="InterPro" id="IPR046348">
    <property type="entry name" value="SIS_dom_sf"/>
</dbReference>
<dbReference type="PANTHER" id="PTHR38418:SF2">
    <property type="entry name" value="SUGAR ISOMERASE, KPSF_GUTQ (AFU_ORTHOLOGUE AFUA_6G08860)"/>
    <property type="match status" value="1"/>
</dbReference>
<dbReference type="EMBL" id="SMCR01000003">
    <property type="protein sequence ID" value="TCV98334.1"/>
    <property type="molecule type" value="Genomic_DNA"/>
</dbReference>
<evidence type="ECO:0000256" key="1">
    <source>
        <dbReference type="ARBA" id="ARBA00008165"/>
    </source>
</evidence>
<dbReference type="SUPFAM" id="SSF53697">
    <property type="entry name" value="SIS domain"/>
    <property type="match status" value="1"/>
</dbReference>
<dbReference type="RefSeq" id="WP_131865075.1">
    <property type="nucleotide sequence ID" value="NZ_SMCR01000003.1"/>
</dbReference>
<keyword evidence="4" id="KW-0677">Repeat</keyword>
<dbReference type="GO" id="GO:1901135">
    <property type="term" value="P:carbohydrate derivative metabolic process"/>
    <property type="evidence" value="ECO:0007669"/>
    <property type="project" value="InterPro"/>
</dbReference>
<dbReference type="PROSITE" id="PS51464">
    <property type="entry name" value="SIS"/>
    <property type="match status" value="1"/>
</dbReference>
<gene>
    <name evidence="7" type="ORF">EDC52_103426</name>
</gene>
<dbReference type="Proteomes" id="UP000295719">
    <property type="component" value="Unassembled WGS sequence"/>
</dbReference>
<proteinExistence type="inferred from homology"/>
<evidence type="ECO:0000256" key="3">
    <source>
        <dbReference type="ARBA" id="ARBA00012545"/>
    </source>
</evidence>
<dbReference type="InterPro" id="IPR035474">
    <property type="entry name" value="SIS_Kpsf"/>
</dbReference>
<name>A0A4R3Z360_9GAMM</name>
<dbReference type="FunFam" id="3.40.50.10490:FF:000011">
    <property type="entry name" value="Arabinose 5-phosphate isomerase"/>
    <property type="match status" value="1"/>
</dbReference>
<dbReference type="InterPro" id="IPR001347">
    <property type="entry name" value="SIS_dom"/>
</dbReference>
<dbReference type="Pfam" id="PF01380">
    <property type="entry name" value="SIS"/>
    <property type="match status" value="1"/>
</dbReference>
<keyword evidence="8" id="KW-1185">Reference proteome</keyword>
<dbReference type="AlphaFoldDB" id="A0A4R3Z360"/>
<dbReference type="PANTHER" id="PTHR38418">
    <property type="entry name" value="SUGAR ISOMERASE, KPSF/GUTQ (AFU_ORTHOLOGUE AFUA_6G08860)"/>
    <property type="match status" value="1"/>
</dbReference>
<keyword evidence="5" id="KW-0129">CBS domain</keyword>
<dbReference type="GO" id="GO:0019146">
    <property type="term" value="F:arabinose-5-phosphate isomerase activity"/>
    <property type="evidence" value="ECO:0007669"/>
    <property type="project" value="UniProtKB-EC"/>
</dbReference>
<dbReference type="GO" id="GO:0097367">
    <property type="term" value="F:carbohydrate derivative binding"/>
    <property type="evidence" value="ECO:0007669"/>
    <property type="project" value="InterPro"/>
</dbReference>
<dbReference type="CDD" id="cd05014">
    <property type="entry name" value="SIS_Kpsf"/>
    <property type="match status" value="1"/>
</dbReference>
<comment type="similarity">
    <text evidence="1">Belongs to the SIS family. GutQ/KpsF subfamily.</text>
</comment>
<comment type="caution">
    <text evidence="7">The sequence shown here is derived from an EMBL/GenBank/DDBJ whole genome shotgun (WGS) entry which is preliminary data.</text>
</comment>
<evidence type="ECO:0000259" key="6">
    <source>
        <dbReference type="PROSITE" id="PS51464"/>
    </source>
</evidence>
<reference evidence="7 8" key="1">
    <citation type="submission" date="2019-03" db="EMBL/GenBank/DDBJ databases">
        <title>Genomic Encyclopedia of Type Strains, Phase IV (KMG-IV): sequencing the most valuable type-strain genomes for metagenomic binning, comparative biology and taxonomic classification.</title>
        <authorList>
            <person name="Goeker M."/>
        </authorList>
    </citation>
    <scope>NUCLEOTIDE SEQUENCE [LARGE SCALE GENOMIC DNA]</scope>
    <source>
        <strain evidence="7 8">DSM 19580</strain>
    </source>
</reference>
<evidence type="ECO:0000256" key="5">
    <source>
        <dbReference type="ARBA" id="ARBA00023122"/>
    </source>
</evidence>
<dbReference type="OrthoDB" id="9762536at2"/>
<organism evidence="7 8">
    <name type="scientific">Biostraticola tofi</name>
    <dbReference type="NCBI Taxonomy" id="466109"/>
    <lineage>
        <taxon>Bacteria</taxon>
        <taxon>Pseudomonadati</taxon>
        <taxon>Pseudomonadota</taxon>
        <taxon>Gammaproteobacteria</taxon>
        <taxon>Enterobacterales</taxon>
        <taxon>Bruguierivoracaceae</taxon>
        <taxon>Biostraticola</taxon>
    </lineage>
</organism>
<dbReference type="EC" id="5.3.1.13" evidence="3"/>
<evidence type="ECO:0000256" key="2">
    <source>
        <dbReference type="ARBA" id="ARBA00011881"/>
    </source>
</evidence>
<evidence type="ECO:0000313" key="8">
    <source>
        <dbReference type="Proteomes" id="UP000295719"/>
    </source>
</evidence>